<dbReference type="InterPro" id="IPR011055">
    <property type="entry name" value="Dup_hybrid_motif"/>
</dbReference>
<reference evidence="3" key="1">
    <citation type="submission" date="2021-03" db="EMBL/GenBank/DDBJ databases">
        <title>Antimicrobial resistance genes in bacteria isolated from Japanese honey, and their potential for conferring macrolide and lincosamide resistance in the American foulbrood pathogen Paenibacillus larvae.</title>
        <authorList>
            <person name="Okamoto M."/>
            <person name="Kumagai M."/>
            <person name="Kanamori H."/>
            <person name="Takamatsu D."/>
        </authorList>
    </citation>
    <scope>NUCLEOTIDE SEQUENCE</scope>
    <source>
        <strain evidence="3">J27TS8</strain>
    </source>
</reference>
<dbReference type="Pfam" id="PF01551">
    <property type="entry name" value="Peptidase_M23"/>
    <property type="match status" value="1"/>
</dbReference>
<evidence type="ECO:0000256" key="1">
    <source>
        <dbReference type="SAM" id="SignalP"/>
    </source>
</evidence>
<dbReference type="PANTHER" id="PTHR21666:SF270">
    <property type="entry name" value="MUREIN HYDROLASE ACTIVATOR ENVC"/>
    <property type="match status" value="1"/>
</dbReference>
<proteinExistence type="predicted"/>
<dbReference type="InterPro" id="IPR016047">
    <property type="entry name" value="M23ase_b-sheet_dom"/>
</dbReference>
<accession>A0A919WID8</accession>
<gene>
    <name evidence="3" type="ORF">J27TS8_23560</name>
</gene>
<dbReference type="EMBL" id="BORC01000003">
    <property type="protein sequence ID" value="GIN62363.1"/>
    <property type="molecule type" value="Genomic_DNA"/>
</dbReference>
<evidence type="ECO:0000313" key="4">
    <source>
        <dbReference type="Proteomes" id="UP000682111"/>
    </source>
</evidence>
<feature type="domain" description="M23ase beta-sheet core" evidence="2">
    <location>
        <begin position="50"/>
        <end position="150"/>
    </location>
</feature>
<feature type="signal peptide" evidence="1">
    <location>
        <begin position="1"/>
        <end position="26"/>
    </location>
</feature>
<dbReference type="Proteomes" id="UP000682111">
    <property type="component" value="Unassembled WGS sequence"/>
</dbReference>
<name>A0A919WID8_9BACI</name>
<keyword evidence="1" id="KW-0732">Signal</keyword>
<dbReference type="AlphaFoldDB" id="A0A919WID8"/>
<evidence type="ECO:0000313" key="3">
    <source>
        <dbReference type="EMBL" id="GIN62363.1"/>
    </source>
</evidence>
<dbReference type="InterPro" id="IPR050570">
    <property type="entry name" value="Cell_wall_metabolism_enzyme"/>
</dbReference>
<sequence>MKKIFSIVLMLSLVASLFTVTPKVEASTATFIMPAEGTITSGFRPSHRPNHNGIDIAKSGVVPIKASASGTVIYSGFHTNSDGSPGYGNFVAIRHNINGETYLTKYGHMKYTPRVSVGQTVSQGQVIGEMGNTGKSTGQHLHFEILKGTTNIWAADTHAVNPLNYIGVDLGPAPHQYDGTWATLRINTASGGPVNVFGNPGYGLKGTLPNGTSYKVYSKAYSSDGHGYFDVGNSTWILETHVVVTPYRATVDFQHAVNVYNSPNGAYKGRVNPGETFRTYGARDGWYDLGQSTWIKAEYVRVVR</sequence>
<feature type="chain" id="PRO_5036965979" evidence="1">
    <location>
        <begin position="27"/>
        <end position="304"/>
    </location>
</feature>
<dbReference type="RefSeq" id="WP_212933715.1">
    <property type="nucleotide sequence ID" value="NZ_BORC01000003.1"/>
</dbReference>
<keyword evidence="4" id="KW-1185">Reference proteome</keyword>
<comment type="caution">
    <text evidence="3">The sequence shown here is derived from an EMBL/GenBank/DDBJ whole genome shotgun (WGS) entry which is preliminary data.</text>
</comment>
<protein>
    <submittedName>
        <fullName evidence="3">Peptidase M23</fullName>
    </submittedName>
</protein>
<organism evidence="3 4">
    <name type="scientific">Robertmurraya siralis</name>
    <dbReference type="NCBI Taxonomy" id="77777"/>
    <lineage>
        <taxon>Bacteria</taxon>
        <taxon>Bacillati</taxon>
        <taxon>Bacillota</taxon>
        <taxon>Bacilli</taxon>
        <taxon>Bacillales</taxon>
        <taxon>Bacillaceae</taxon>
        <taxon>Robertmurraya</taxon>
    </lineage>
</organism>
<dbReference type="Gene3D" id="2.70.70.10">
    <property type="entry name" value="Glucose Permease (Domain IIA)"/>
    <property type="match status" value="1"/>
</dbReference>
<dbReference type="PANTHER" id="PTHR21666">
    <property type="entry name" value="PEPTIDASE-RELATED"/>
    <property type="match status" value="1"/>
</dbReference>
<dbReference type="GO" id="GO:0004222">
    <property type="term" value="F:metalloendopeptidase activity"/>
    <property type="evidence" value="ECO:0007669"/>
    <property type="project" value="TreeGrafter"/>
</dbReference>
<dbReference type="SUPFAM" id="SSF51261">
    <property type="entry name" value="Duplicated hybrid motif"/>
    <property type="match status" value="1"/>
</dbReference>
<evidence type="ECO:0000259" key="2">
    <source>
        <dbReference type="Pfam" id="PF01551"/>
    </source>
</evidence>
<dbReference type="CDD" id="cd12797">
    <property type="entry name" value="M23_peptidase"/>
    <property type="match status" value="1"/>
</dbReference>